<dbReference type="EMBL" id="LILC01000013">
    <property type="protein sequence ID" value="KOO46518.1"/>
    <property type="molecule type" value="Genomic_DNA"/>
</dbReference>
<dbReference type="SMART" id="SM01022">
    <property type="entry name" value="ASCH"/>
    <property type="match status" value="1"/>
</dbReference>
<accession>A0A0M0L784</accession>
<dbReference type="InterPro" id="IPR015947">
    <property type="entry name" value="PUA-like_sf"/>
</dbReference>
<evidence type="ECO:0000259" key="1">
    <source>
        <dbReference type="SMART" id="SM01022"/>
    </source>
</evidence>
<dbReference type="Proteomes" id="UP000037558">
    <property type="component" value="Unassembled WGS sequence"/>
</dbReference>
<dbReference type="InterPro" id="IPR007374">
    <property type="entry name" value="ASCH_domain"/>
</dbReference>
<dbReference type="Pfam" id="PF04266">
    <property type="entry name" value="ASCH"/>
    <property type="match status" value="1"/>
</dbReference>
<sequence length="149" mass="17326">MNEAATQYWDDYWKVRGKSKPSSVNAWQFGSDPNYLAQLVIDGLKTATCSGVVFYEHEQEPLPCVGNYNIVLNSEDNPVAIIQTVDVQVLPMNEVSEEFAIAEGEGDRTYRYWWDEHERFFKKELARLKLPYTEDMMLVCERFTLIDVK</sequence>
<dbReference type="STRING" id="284581.AMD01_11895"/>
<organism evidence="2 3">
    <name type="scientific">Priestia koreensis</name>
    <dbReference type="NCBI Taxonomy" id="284581"/>
    <lineage>
        <taxon>Bacteria</taxon>
        <taxon>Bacillati</taxon>
        <taxon>Bacillota</taxon>
        <taxon>Bacilli</taxon>
        <taxon>Bacillales</taxon>
        <taxon>Bacillaceae</taxon>
        <taxon>Priestia</taxon>
    </lineage>
</organism>
<dbReference type="PANTHER" id="PTHR39203:SF1">
    <property type="entry name" value="CYTOPLASMIC PROTEIN"/>
    <property type="match status" value="1"/>
</dbReference>
<dbReference type="AlphaFoldDB" id="A0A0M0L784"/>
<gene>
    <name evidence="2" type="ORF">AMD01_11895</name>
</gene>
<dbReference type="PATRIC" id="fig|284581.3.peg.2496"/>
<protein>
    <submittedName>
        <fullName evidence="2">RNA-binding protein</fullName>
    </submittedName>
</protein>
<evidence type="ECO:0000313" key="3">
    <source>
        <dbReference type="Proteomes" id="UP000037558"/>
    </source>
</evidence>
<reference evidence="3" key="1">
    <citation type="submission" date="2015-08" db="EMBL/GenBank/DDBJ databases">
        <title>Fjat-14210 dsm16467.</title>
        <authorList>
            <person name="Liu B."/>
            <person name="Wang J."/>
            <person name="Zhu Y."/>
            <person name="Liu G."/>
            <person name="Chen Q."/>
            <person name="Chen Z."/>
            <person name="Lan J."/>
            <person name="Che J."/>
            <person name="Ge C."/>
            <person name="Shi H."/>
            <person name="Pan Z."/>
            <person name="Liu X."/>
        </authorList>
    </citation>
    <scope>NUCLEOTIDE SEQUENCE [LARGE SCALE GENOMIC DNA]</scope>
    <source>
        <strain evidence="3">DSM 16467</strain>
    </source>
</reference>
<dbReference type="InterPro" id="IPR009326">
    <property type="entry name" value="DUF984"/>
</dbReference>
<dbReference type="OrthoDB" id="9807542at2"/>
<dbReference type="PIRSF" id="PIRSF021320">
    <property type="entry name" value="DUF984"/>
    <property type="match status" value="1"/>
</dbReference>
<dbReference type="Gene3D" id="3.10.400.10">
    <property type="entry name" value="Sulfate adenylyltransferase"/>
    <property type="match status" value="1"/>
</dbReference>
<comment type="caution">
    <text evidence="2">The sequence shown here is derived from an EMBL/GenBank/DDBJ whole genome shotgun (WGS) entry which is preliminary data.</text>
</comment>
<feature type="domain" description="ASCH" evidence="1">
    <location>
        <begin position="27"/>
        <end position="147"/>
    </location>
</feature>
<name>A0A0M0L784_9BACI</name>
<proteinExistence type="predicted"/>
<dbReference type="PANTHER" id="PTHR39203">
    <property type="entry name" value="CYTOPLASMIC PROTEIN-RELATED"/>
    <property type="match status" value="1"/>
</dbReference>
<dbReference type="SUPFAM" id="SSF88697">
    <property type="entry name" value="PUA domain-like"/>
    <property type="match status" value="1"/>
</dbReference>
<evidence type="ECO:0000313" key="2">
    <source>
        <dbReference type="EMBL" id="KOO46518.1"/>
    </source>
</evidence>
<dbReference type="RefSeq" id="WP_053401613.1">
    <property type="nucleotide sequence ID" value="NZ_LILC01000013.1"/>
</dbReference>
<keyword evidence="3" id="KW-1185">Reference proteome</keyword>
<dbReference type="CDD" id="cd06553">
    <property type="entry name" value="ASCH_Ef3133_like"/>
    <property type="match status" value="1"/>
</dbReference>